<evidence type="ECO:0000313" key="2">
    <source>
        <dbReference type="EMBL" id="KAF5844618.1"/>
    </source>
</evidence>
<feature type="region of interest" description="Disordered" evidence="1">
    <location>
        <begin position="213"/>
        <end position="242"/>
    </location>
</feature>
<feature type="region of interest" description="Disordered" evidence="1">
    <location>
        <begin position="83"/>
        <end position="139"/>
    </location>
</feature>
<gene>
    <name evidence="2" type="ORF">GGP41_007663</name>
</gene>
<dbReference type="EMBL" id="WNKQ01000022">
    <property type="protein sequence ID" value="KAF5844618.1"/>
    <property type="molecule type" value="Genomic_DNA"/>
</dbReference>
<evidence type="ECO:0000256" key="1">
    <source>
        <dbReference type="SAM" id="MobiDB-lite"/>
    </source>
</evidence>
<sequence>MGSYHNNQLKMVGLFDSDETYDSPGQAPMVPWPSQSNSSHFDGADMGYLHNYESAPQVKHGFTSRSFQPDHFIADSVGSQYQKQDDGAWAQSEDRVSQVSYTPGQDSEDYESACEDHLPSKTTKINKDGAPRKPRQPRPKLLKWTENDWKNAVLGIVWACGEKGIQIPFEQAARVVGKNCTASALQQAVLKLRGKQVADGNRIPTLKMAWTRKNRSERSLSPIANTQSTQVQPPAKTRSRKRADSLIVKLKIARRGVDGMRLETAKQPEIKLPSDVFASAQNTTVQQPFRQTHLHSMYQPQEWTSKVENHNLNDSTNMTYLYAPAYGNLGSQAQVGHDAGKQAYMGFGFDTASPPNMNEESADSVEQRKLYNRNHVVVDDLLIDQDNFVMGTTDQLRSFEDIVTPENNPFGSGFLTDMPNQTTQVYGNPCGGNAEYSQDSNPVDRRQLESVNFSEFTDYAAYSAGHNSQEPLGDIFKTEAPEVQPYSPRYFG</sequence>
<feature type="compositionally biased region" description="Polar residues" evidence="1">
    <location>
        <begin position="222"/>
        <end position="232"/>
    </location>
</feature>
<accession>A0A8H5ZAW6</accession>
<proteinExistence type="predicted"/>
<reference evidence="2" key="1">
    <citation type="submission" date="2019-11" db="EMBL/GenBank/DDBJ databases">
        <title>Bipolaris sorokiniana Genome sequencing.</title>
        <authorList>
            <person name="Wang H."/>
        </authorList>
    </citation>
    <scope>NUCLEOTIDE SEQUENCE</scope>
</reference>
<comment type="caution">
    <text evidence="2">The sequence shown here is derived from an EMBL/GenBank/DDBJ whole genome shotgun (WGS) entry which is preliminary data.</text>
</comment>
<organism evidence="2 3">
    <name type="scientific">Cochliobolus sativus</name>
    <name type="common">Common root rot and spot blotch fungus</name>
    <name type="synonym">Bipolaris sorokiniana</name>
    <dbReference type="NCBI Taxonomy" id="45130"/>
    <lineage>
        <taxon>Eukaryota</taxon>
        <taxon>Fungi</taxon>
        <taxon>Dikarya</taxon>
        <taxon>Ascomycota</taxon>
        <taxon>Pezizomycotina</taxon>
        <taxon>Dothideomycetes</taxon>
        <taxon>Pleosporomycetidae</taxon>
        <taxon>Pleosporales</taxon>
        <taxon>Pleosporineae</taxon>
        <taxon>Pleosporaceae</taxon>
        <taxon>Bipolaris</taxon>
    </lineage>
</organism>
<dbReference type="Proteomes" id="UP000624244">
    <property type="component" value="Unassembled WGS sequence"/>
</dbReference>
<protein>
    <submittedName>
        <fullName evidence="2">Uncharacterized protein</fullName>
    </submittedName>
</protein>
<feature type="compositionally biased region" description="Basic and acidic residues" evidence="1">
    <location>
        <begin position="114"/>
        <end position="131"/>
    </location>
</feature>
<evidence type="ECO:0000313" key="3">
    <source>
        <dbReference type="Proteomes" id="UP000624244"/>
    </source>
</evidence>
<dbReference type="AlphaFoldDB" id="A0A8H5ZAW6"/>
<name>A0A8H5ZAW6_COCSA</name>